<feature type="chain" id="PRO_5046133591" evidence="2">
    <location>
        <begin position="28"/>
        <end position="568"/>
    </location>
</feature>
<dbReference type="EMBL" id="CP063194">
    <property type="protein sequence ID" value="WCZ38422.1"/>
    <property type="molecule type" value="Genomic_DNA"/>
</dbReference>
<feature type="signal peptide" evidence="2">
    <location>
        <begin position="1"/>
        <end position="27"/>
    </location>
</feature>
<dbReference type="Proteomes" id="UP001218071">
    <property type="component" value="Chromosome"/>
</dbReference>
<name>A0ABY7UI48_9CORY</name>
<evidence type="ECO:0000256" key="1">
    <source>
        <dbReference type="SAM" id="MobiDB-lite"/>
    </source>
</evidence>
<organism evidence="3 4">
    <name type="scientific">Corynebacterium jeddahense</name>
    <dbReference type="NCBI Taxonomy" id="1414719"/>
    <lineage>
        <taxon>Bacteria</taxon>
        <taxon>Bacillati</taxon>
        <taxon>Actinomycetota</taxon>
        <taxon>Actinomycetes</taxon>
        <taxon>Mycobacteriales</taxon>
        <taxon>Corynebacteriaceae</taxon>
        <taxon>Corynebacterium</taxon>
    </lineage>
</organism>
<evidence type="ECO:0000313" key="3">
    <source>
        <dbReference type="EMBL" id="WCZ38422.1"/>
    </source>
</evidence>
<proteinExistence type="predicted"/>
<reference evidence="3 4" key="1">
    <citation type="submission" date="2020-10" db="EMBL/GenBank/DDBJ databases">
        <title>Complete genome sequence of Corynebacterium jeddahense DSM 45997, type strain of Corynebacterium jeddahense.</title>
        <authorList>
            <person name="Busche T."/>
            <person name="Kalinowski J."/>
            <person name="Ruckert C."/>
        </authorList>
    </citation>
    <scope>NUCLEOTIDE SEQUENCE [LARGE SCALE GENOMIC DNA]</scope>
    <source>
        <strain evidence="3 4">DSM 45997</strain>
    </source>
</reference>
<evidence type="ECO:0000313" key="4">
    <source>
        <dbReference type="Proteomes" id="UP001218071"/>
    </source>
</evidence>
<keyword evidence="4" id="KW-1185">Reference proteome</keyword>
<sequence length="568" mass="59363">MKALTRLCLSTATVAALTATTIAPVVAPPAAAVENPASCLGQPRAYVNSSVVDLSDGWLANVYVDERVTTSTAPGFTAAVVSFPGHITLEDENARFPSADFYEVRYTPQTEYQRVPGYGSVDETGRPILYVFLPMRTKGLGTILIRKDGSHNLPTPRGTRSVEARLFTIPPAFVDGRVVNEFGNPEPRLGANLQVDGVTVASTRPRLDGAFEFGHVAPCVPASVQLDAPPKYSGFRPHQPVSVGILNPGQSSALEDVTMPYERGSISVVYDDNPDPSAGFPVFDVTGPAGRKTYTGYNGRLYFGNAQPGEYLITSEGTGRYSGMTLRKRVFLKPGENLTVDARYAPVSGVSAPGTATTTQVVSRTTAVTPPARTTTATVAQPVTETWTTTQVAAPTTRTETAPATTVTSTKATPATATVRLTEAVTVTPDPVTVTEVPARLTSTETTTVNRTYTTTSFRPQPLITAPRVATATSTASAPAVTRTVDVTDTTVTSEVVTATRMNTVTTTQRSTEVVTETAVVDTKGNLIAAGVALAAAALTLGGAVAAAIGAVPGLADVQKLVAPIGGK</sequence>
<protein>
    <submittedName>
        <fullName evidence="3">Uncharacterized protein</fullName>
    </submittedName>
</protein>
<accession>A0ABY7UI48</accession>
<evidence type="ECO:0000256" key="2">
    <source>
        <dbReference type="SAM" id="SignalP"/>
    </source>
</evidence>
<feature type="region of interest" description="Disordered" evidence="1">
    <location>
        <begin position="388"/>
        <end position="411"/>
    </location>
</feature>
<gene>
    <name evidence="3" type="ORF">CJEDD_04035</name>
</gene>
<keyword evidence="2" id="KW-0732">Signal</keyword>